<feature type="signal peptide" evidence="1">
    <location>
        <begin position="1"/>
        <end position="21"/>
    </location>
</feature>
<proteinExistence type="predicted"/>
<feature type="chain" id="PRO_5003388412" evidence="1">
    <location>
        <begin position="22"/>
        <end position="228"/>
    </location>
</feature>
<dbReference type="EMBL" id="AFWI01000218">
    <property type="protein sequence ID" value="EGU46659.1"/>
    <property type="molecule type" value="Genomic_DNA"/>
</dbReference>
<name>F9TDS7_9VIBR</name>
<reference evidence="2 5" key="3">
    <citation type="submission" date="2014-08" db="EMBL/GenBank/DDBJ databases">
        <title>First Complete Genome Sequence of the Shellfish Pathogen Vibrio tubiashii.</title>
        <authorList>
            <person name="Richards G.P."/>
            <person name="Needleman D.S."/>
            <person name="Watson M.A."/>
            <person name="Bono J.L."/>
        </authorList>
    </citation>
    <scope>NUCLEOTIDE SEQUENCE [LARGE SCALE GENOMIC DNA]</scope>
    <source>
        <strain evidence="2 5">ATCC 19109</strain>
    </source>
</reference>
<dbReference type="KEGG" id="vtu:IX91_07875"/>
<keyword evidence="4" id="KW-1185">Reference proteome</keyword>
<dbReference type="PATRIC" id="fig|1051646.9.peg.1562"/>
<evidence type="ECO:0000313" key="3">
    <source>
        <dbReference type="EMBL" id="EGU46659.1"/>
    </source>
</evidence>
<keyword evidence="1" id="KW-0732">Signal</keyword>
<dbReference type="HOGENOM" id="CLU_1214370_0_0_6"/>
<reference evidence="3 4" key="2">
    <citation type="journal article" date="2012" name="Int. J. Syst. Evol. Microbiol.">
        <title>Vibrio caribbeanicus sp. nov., isolated from the marine sponge Scleritoderma cyanea.</title>
        <authorList>
            <person name="Hoffmann M."/>
            <person name="Monday S.R."/>
            <person name="Allard M.W."/>
            <person name="Strain E.A."/>
            <person name="Whittaker P."/>
            <person name="Naum M."/>
            <person name="McCarthy P.J."/>
            <person name="Lopez J.V."/>
            <person name="Fischer M."/>
            <person name="Brown E.W."/>
        </authorList>
    </citation>
    <scope>NUCLEOTIDE SEQUENCE [LARGE SCALE GENOMIC DNA]</scope>
    <source>
        <strain evidence="3 4">ATCC 19109</strain>
    </source>
</reference>
<accession>F9TDS7</accession>
<dbReference type="EMBL" id="CP009354">
    <property type="protein sequence ID" value="AIW14115.1"/>
    <property type="molecule type" value="Genomic_DNA"/>
</dbReference>
<evidence type="ECO:0000313" key="2">
    <source>
        <dbReference type="EMBL" id="AIW14115.1"/>
    </source>
</evidence>
<gene>
    <name evidence="2" type="ORF">IX91_07875</name>
    <name evidence="3" type="ORF">VITU9109_04757</name>
</gene>
<dbReference type="AlphaFoldDB" id="F9TDS7"/>
<dbReference type="Proteomes" id="UP000030071">
    <property type="component" value="Chromosome 1"/>
</dbReference>
<reference evidence="3" key="1">
    <citation type="submission" date="2011-08" db="EMBL/GenBank/DDBJ databases">
        <authorList>
            <person name="Hoffman M."/>
            <person name="Strain E.A."/>
            <person name="Brown E."/>
            <person name="Allard M.W."/>
        </authorList>
    </citation>
    <scope>NUCLEOTIDE SEQUENCE</scope>
    <source>
        <strain evidence="3">ATCC 19109</strain>
    </source>
</reference>
<dbReference type="Proteomes" id="UP000003836">
    <property type="component" value="Unassembled WGS sequence"/>
</dbReference>
<dbReference type="GeneID" id="23444632"/>
<protein>
    <submittedName>
        <fullName evidence="2">Uncharacterized protein</fullName>
    </submittedName>
</protein>
<evidence type="ECO:0000313" key="5">
    <source>
        <dbReference type="Proteomes" id="UP000030071"/>
    </source>
</evidence>
<organism evidence="2 5">
    <name type="scientific">Vibrio tubiashii ATCC 19109</name>
    <dbReference type="NCBI Taxonomy" id="1051646"/>
    <lineage>
        <taxon>Bacteria</taxon>
        <taxon>Pseudomonadati</taxon>
        <taxon>Pseudomonadota</taxon>
        <taxon>Gammaproteobacteria</taxon>
        <taxon>Vibrionales</taxon>
        <taxon>Vibrionaceae</taxon>
        <taxon>Vibrio</taxon>
        <taxon>Vibrio oreintalis group</taxon>
    </lineage>
</organism>
<dbReference type="RefSeq" id="WP_004748926.1">
    <property type="nucleotide sequence ID" value="NZ_AFWI01000218.1"/>
</dbReference>
<sequence length="228" mass="25577">MSNGLKTILLALLMLTFDAQAENENRSDVRTTKVSIINLFNYYNELAFAAKPELQVAKSDVKVSLVSEYLASLSESDRLSLEKELNKIKDIEGTIGHELRIDTVSQLNSYIGTTEGEFKVYEYIYPNACAKVDILTVMKNKREMVAELKLKSPYDRIEDCAKDVALTQYMYLGSIFQLTEGTNAKQLLHSIYESLKAKKPYNLSLDGVEVNVGFVDGEILLLSIEPAV</sequence>
<evidence type="ECO:0000313" key="4">
    <source>
        <dbReference type="Proteomes" id="UP000003836"/>
    </source>
</evidence>
<evidence type="ECO:0000256" key="1">
    <source>
        <dbReference type="SAM" id="SignalP"/>
    </source>
</evidence>